<dbReference type="Pfam" id="PF22014">
    <property type="entry name" value="DUF6932"/>
    <property type="match status" value="1"/>
</dbReference>
<reference evidence="1" key="1">
    <citation type="submission" date="2016-10" db="EMBL/GenBank/DDBJ databases">
        <authorList>
            <person name="Varghese N."/>
            <person name="Submissions S."/>
        </authorList>
    </citation>
    <scope>NUCLEOTIDE SEQUENCE [LARGE SCALE GENOMIC DNA]</scope>
    <source>
        <strain evidence="1">YR281</strain>
    </source>
</reference>
<evidence type="ECO:0000313" key="1">
    <source>
        <dbReference type="EMBL" id="SDJ36264.1"/>
    </source>
</evidence>
<organism evidence="1 2">
    <name type="scientific">Paraburkholderia steynii</name>
    <dbReference type="NCBI Taxonomy" id="1245441"/>
    <lineage>
        <taxon>Bacteria</taxon>
        <taxon>Pseudomonadati</taxon>
        <taxon>Pseudomonadota</taxon>
        <taxon>Betaproteobacteria</taxon>
        <taxon>Burkholderiales</taxon>
        <taxon>Burkholderiaceae</taxon>
        <taxon>Paraburkholderia</taxon>
    </lineage>
</organism>
<protein>
    <submittedName>
        <fullName evidence="1">Uncharacterized protein</fullName>
    </submittedName>
</protein>
<dbReference type="Proteomes" id="UP000198900">
    <property type="component" value="Unassembled WGS sequence"/>
</dbReference>
<dbReference type="AlphaFoldDB" id="A0A7Z7FPK7"/>
<gene>
    <name evidence="1" type="ORF">SAMN04487926_14521</name>
</gene>
<dbReference type="EMBL" id="FNDI01000045">
    <property type="protein sequence ID" value="SDJ36264.1"/>
    <property type="molecule type" value="Genomic_DNA"/>
</dbReference>
<proteinExistence type="predicted"/>
<name>A0A7Z7FPK7_9BURK</name>
<comment type="caution">
    <text evidence="1">The sequence shown here is derived from an EMBL/GenBank/DDBJ whole genome shotgun (WGS) entry which is preliminary data.</text>
</comment>
<accession>A0A7Z7FPK7</accession>
<sequence length="196" mass="22366">MVFSRNLAISDGNHPMVCIAESDLREISASELRAPVTDIRYNQPRPKQKMSVPDFNADGLLPDGIHSCTEVELLEMFGFTVWRKQLIRAALRATQEIRKRWTQPIYVDGSFVTRLPKPKDIDFTLDMRAATSVETSTAFQFWLTNRSKWNSRSLHFQLDLPSNNECFLDSFRRVGPKTALKLGLAPERAKGIILLI</sequence>
<keyword evidence="2" id="KW-1185">Reference proteome</keyword>
<dbReference type="InterPro" id="IPR053860">
    <property type="entry name" value="DUF6932"/>
</dbReference>
<evidence type="ECO:0000313" key="2">
    <source>
        <dbReference type="Proteomes" id="UP000198900"/>
    </source>
</evidence>